<dbReference type="PANTHER" id="PTHR39087">
    <property type="entry name" value="UPF0104 MEMBRANE PROTEIN MJ1595"/>
    <property type="match status" value="1"/>
</dbReference>
<protein>
    <submittedName>
        <fullName evidence="7">UPF0104 family protein</fullName>
    </submittedName>
</protein>
<dbReference type="AlphaFoldDB" id="A0A936ZVE7"/>
<keyword evidence="8" id="KW-1185">Reference proteome</keyword>
<dbReference type="InterPro" id="IPR022791">
    <property type="entry name" value="L-PG_synthase/AglD"/>
</dbReference>
<feature type="transmembrane region" description="Helical" evidence="6">
    <location>
        <begin position="144"/>
        <end position="165"/>
    </location>
</feature>
<dbReference type="RefSeq" id="WP_201684358.1">
    <property type="nucleotide sequence ID" value="NZ_JAEQNA010000004.1"/>
</dbReference>
<dbReference type="GO" id="GO:0005886">
    <property type="term" value="C:plasma membrane"/>
    <property type="evidence" value="ECO:0007669"/>
    <property type="project" value="UniProtKB-SubCell"/>
</dbReference>
<evidence type="ECO:0000256" key="2">
    <source>
        <dbReference type="ARBA" id="ARBA00022475"/>
    </source>
</evidence>
<reference evidence="7" key="1">
    <citation type="submission" date="2021-01" db="EMBL/GenBank/DDBJ databases">
        <title>Ramlibacter sp. strain AW1 16S ribosomal RNA gene Genome sequencing and assembly.</title>
        <authorList>
            <person name="Kang M."/>
        </authorList>
    </citation>
    <scope>NUCLEOTIDE SEQUENCE</scope>
    <source>
        <strain evidence="7">AW1</strain>
    </source>
</reference>
<feature type="transmembrane region" description="Helical" evidence="6">
    <location>
        <begin position="20"/>
        <end position="41"/>
    </location>
</feature>
<dbReference type="Pfam" id="PF03706">
    <property type="entry name" value="LPG_synthase_TM"/>
    <property type="match status" value="1"/>
</dbReference>
<proteinExistence type="predicted"/>
<sequence length="328" mass="36152">MTLRAGAATPAPGPPKTGTWWGRITRVLTLAFFAAVAWFIVRYARTVEWARVWEALIGTPGQVLAGAAALTACSFALISCFDLLGRHYTGHQVPALKVFKVNFISYAFNLNLGAIVGGIAFRFRMYSQLGLDNGTIGRVMSLSMLTNWLGYLLLGGVAFLLWPLALPPEWNVQASELRWLGAVLVALALAYIALCMWSPRRSFMLRGHELLLPPRRMVPLQLVMSCGNWMIMGAIIWLLLQGQAPYPAVLNVLLVAAMAGVITHVPAGLGVLEAVFIALLAHRVPEWQLIAALLGYRALYYIAPLMLATLLYLWFEARTTRPRPPRTP</sequence>
<evidence type="ECO:0000256" key="5">
    <source>
        <dbReference type="ARBA" id="ARBA00023136"/>
    </source>
</evidence>
<gene>
    <name evidence="7" type="ORF">JI739_13095</name>
</gene>
<evidence type="ECO:0000256" key="6">
    <source>
        <dbReference type="SAM" id="Phobius"/>
    </source>
</evidence>
<comment type="caution">
    <text evidence="7">The sequence shown here is derived from an EMBL/GenBank/DDBJ whole genome shotgun (WGS) entry which is preliminary data.</text>
</comment>
<keyword evidence="2" id="KW-1003">Cell membrane</keyword>
<feature type="transmembrane region" description="Helical" evidence="6">
    <location>
        <begin position="252"/>
        <end position="281"/>
    </location>
</feature>
<accession>A0A936ZVE7</accession>
<feature type="transmembrane region" description="Helical" evidence="6">
    <location>
        <begin position="293"/>
        <end position="315"/>
    </location>
</feature>
<keyword evidence="3 6" id="KW-0812">Transmembrane</keyword>
<evidence type="ECO:0000313" key="8">
    <source>
        <dbReference type="Proteomes" id="UP000613011"/>
    </source>
</evidence>
<feature type="transmembrane region" description="Helical" evidence="6">
    <location>
        <begin position="177"/>
        <end position="197"/>
    </location>
</feature>
<dbReference type="EMBL" id="JAEQNA010000004">
    <property type="protein sequence ID" value="MBL0421289.1"/>
    <property type="molecule type" value="Genomic_DNA"/>
</dbReference>
<evidence type="ECO:0000256" key="3">
    <source>
        <dbReference type="ARBA" id="ARBA00022692"/>
    </source>
</evidence>
<feature type="transmembrane region" description="Helical" evidence="6">
    <location>
        <begin position="218"/>
        <end position="240"/>
    </location>
</feature>
<name>A0A936ZVE7_9BURK</name>
<dbReference type="Proteomes" id="UP000613011">
    <property type="component" value="Unassembled WGS sequence"/>
</dbReference>
<dbReference type="PANTHER" id="PTHR39087:SF2">
    <property type="entry name" value="UPF0104 MEMBRANE PROTEIN MJ1595"/>
    <property type="match status" value="1"/>
</dbReference>
<organism evidence="7 8">
    <name type="scientific">Ramlibacter aurantiacus</name>
    <dbReference type="NCBI Taxonomy" id="2801330"/>
    <lineage>
        <taxon>Bacteria</taxon>
        <taxon>Pseudomonadati</taxon>
        <taxon>Pseudomonadota</taxon>
        <taxon>Betaproteobacteria</taxon>
        <taxon>Burkholderiales</taxon>
        <taxon>Comamonadaceae</taxon>
        <taxon>Ramlibacter</taxon>
    </lineage>
</organism>
<keyword evidence="5 6" id="KW-0472">Membrane</keyword>
<evidence type="ECO:0000313" key="7">
    <source>
        <dbReference type="EMBL" id="MBL0421289.1"/>
    </source>
</evidence>
<feature type="transmembrane region" description="Helical" evidence="6">
    <location>
        <begin position="62"/>
        <end position="84"/>
    </location>
</feature>
<keyword evidence="4 6" id="KW-1133">Transmembrane helix</keyword>
<evidence type="ECO:0000256" key="4">
    <source>
        <dbReference type="ARBA" id="ARBA00022989"/>
    </source>
</evidence>
<feature type="transmembrane region" description="Helical" evidence="6">
    <location>
        <begin position="104"/>
        <end position="123"/>
    </location>
</feature>
<comment type="subcellular location">
    <subcellularLocation>
        <location evidence="1">Cell membrane</location>
        <topology evidence="1">Multi-pass membrane protein</topology>
    </subcellularLocation>
</comment>
<evidence type="ECO:0000256" key="1">
    <source>
        <dbReference type="ARBA" id="ARBA00004651"/>
    </source>
</evidence>